<gene>
    <name evidence="2" type="ORF">Q9312_05820</name>
</gene>
<dbReference type="NCBIfam" id="NF037970">
    <property type="entry name" value="vanZ_1"/>
    <property type="match status" value="1"/>
</dbReference>
<dbReference type="RefSeq" id="WP_309203644.1">
    <property type="nucleotide sequence ID" value="NZ_CP133548.1"/>
</dbReference>
<feature type="transmembrane region" description="Helical" evidence="1">
    <location>
        <begin position="20"/>
        <end position="41"/>
    </location>
</feature>
<sequence length="125" mass="14252">MSIFNYLPKIGHPFWKVSAIISCVILLYLTLTPSVGIVINVSHIDKLYHFIAFAGVTFLLMSAFVQINRWMIGFLMLALGLLIEIIQYQIPGRDFSGLDWLADAFGTFVVLMIFQKRRVEPQTLN</sequence>
<keyword evidence="3" id="KW-1185">Reference proteome</keyword>
<feature type="transmembrane region" description="Helical" evidence="1">
    <location>
        <begin position="96"/>
        <end position="114"/>
    </location>
</feature>
<dbReference type="Proteomes" id="UP001239782">
    <property type="component" value="Chromosome"/>
</dbReference>
<dbReference type="PANTHER" id="PTHR28008:SF1">
    <property type="entry name" value="DOMAIN PROTEIN, PUTATIVE (AFU_ORTHOLOGUE AFUA_3G10980)-RELATED"/>
    <property type="match status" value="1"/>
</dbReference>
<feature type="transmembrane region" description="Helical" evidence="1">
    <location>
        <begin position="47"/>
        <end position="65"/>
    </location>
</feature>
<evidence type="ECO:0000313" key="3">
    <source>
        <dbReference type="Proteomes" id="UP001239782"/>
    </source>
</evidence>
<dbReference type="EMBL" id="CP133548">
    <property type="protein sequence ID" value="WMS88430.1"/>
    <property type="molecule type" value="Genomic_DNA"/>
</dbReference>
<evidence type="ECO:0000256" key="1">
    <source>
        <dbReference type="SAM" id="Phobius"/>
    </source>
</evidence>
<dbReference type="PANTHER" id="PTHR28008">
    <property type="entry name" value="DOMAIN PROTEIN, PUTATIVE (AFU_ORTHOLOGUE AFUA_3G10980)-RELATED"/>
    <property type="match status" value="1"/>
</dbReference>
<feature type="transmembrane region" description="Helical" evidence="1">
    <location>
        <begin position="72"/>
        <end position="90"/>
    </location>
</feature>
<keyword evidence="1" id="KW-1133">Transmembrane helix</keyword>
<organism evidence="2 3">
    <name type="scientific">Pleionea litopenaei</name>
    <dbReference type="NCBI Taxonomy" id="3070815"/>
    <lineage>
        <taxon>Bacteria</taxon>
        <taxon>Pseudomonadati</taxon>
        <taxon>Pseudomonadota</taxon>
        <taxon>Gammaproteobacteria</taxon>
        <taxon>Oceanospirillales</taxon>
        <taxon>Pleioneaceae</taxon>
        <taxon>Pleionea</taxon>
    </lineage>
</organism>
<keyword evidence="1" id="KW-0812">Transmembrane</keyword>
<reference evidence="2 3" key="1">
    <citation type="submission" date="2023-08" db="EMBL/GenBank/DDBJ databases">
        <title>Pleionea litopenaei sp. nov., isolated from stomach of juvenile Litopenaeus vannamei.</title>
        <authorList>
            <person name="Rho A.M."/>
            <person name="Hwang C.Y."/>
        </authorList>
    </citation>
    <scope>NUCLEOTIDE SEQUENCE [LARGE SCALE GENOMIC DNA]</scope>
    <source>
        <strain evidence="2 3">HL-JVS1</strain>
    </source>
</reference>
<evidence type="ECO:0000313" key="2">
    <source>
        <dbReference type="EMBL" id="WMS88430.1"/>
    </source>
</evidence>
<keyword evidence="1" id="KW-0472">Membrane</keyword>
<dbReference type="KEGG" id="plei:Q9312_05820"/>
<protein>
    <submittedName>
        <fullName evidence="2">VanZ family protein</fullName>
    </submittedName>
</protein>
<proteinExistence type="predicted"/>
<dbReference type="AlphaFoldDB" id="A0AA51RVU0"/>
<accession>A0AA51RVU0</accession>
<name>A0AA51RVU0_9GAMM</name>